<name>A0A518ER72_9BACT</name>
<evidence type="ECO:0000313" key="2">
    <source>
        <dbReference type="EMBL" id="QDV06535.1"/>
    </source>
</evidence>
<reference evidence="2 3" key="1">
    <citation type="submission" date="2019-02" db="EMBL/GenBank/DDBJ databases">
        <title>Deep-cultivation of Planctomycetes and their phenomic and genomic characterization uncovers novel biology.</title>
        <authorList>
            <person name="Wiegand S."/>
            <person name="Jogler M."/>
            <person name="Boedeker C."/>
            <person name="Pinto D."/>
            <person name="Vollmers J."/>
            <person name="Rivas-Marin E."/>
            <person name="Kohn T."/>
            <person name="Peeters S.H."/>
            <person name="Heuer A."/>
            <person name="Rast P."/>
            <person name="Oberbeckmann S."/>
            <person name="Bunk B."/>
            <person name="Jeske O."/>
            <person name="Meyerdierks A."/>
            <person name="Storesund J.E."/>
            <person name="Kallscheuer N."/>
            <person name="Luecker S."/>
            <person name="Lage O.M."/>
            <person name="Pohl T."/>
            <person name="Merkel B.J."/>
            <person name="Hornburger P."/>
            <person name="Mueller R.-W."/>
            <person name="Bruemmer F."/>
            <person name="Labrenz M."/>
            <person name="Spormann A.M."/>
            <person name="Op den Camp H."/>
            <person name="Overmann J."/>
            <person name="Amann R."/>
            <person name="Jetten M.S.M."/>
            <person name="Mascher T."/>
            <person name="Medema M.H."/>
            <person name="Devos D.P."/>
            <person name="Kaster A.-K."/>
            <person name="Ovreas L."/>
            <person name="Rohde M."/>
            <person name="Galperin M.Y."/>
            <person name="Jogler C."/>
        </authorList>
    </citation>
    <scope>NUCLEOTIDE SEQUENCE [LARGE SCALE GENOMIC DNA]</scope>
    <source>
        <strain evidence="2 3">Poly30</strain>
    </source>
</reference>
<dbReference type="EMBL" id="CP036434">
    <property type="protein sequence ID" value="QDV06535.1"/>
    <property type="molecule type" value="Genomic_DNA"/>
</dbReference>
<dbReference type="Pfam" id="PF14343">
    <property type="entry name" value="PrcB_C"/>
    <property type="match status" value="1"/>
</dbReference>
<organism evidence="2 3">
    <name type="scientific">Saltatorellus ferox</name>
    <dbReference type="NCBI Taxonomy" id="2528018"/>
    <lineage>
        <taxon>Bacteria</taxon>
        <taxon>Pseudomonadati</taxon>
        <taxon>Planctomycetota</taxon>
        <taxon>Planctomycetia</taxon>
        <taxon>Planctomycetia incertae sedis</taxon>
        <taxon>Saltatorellus</taxon>
    </lineage>
</organism>
<sequence length="173" mass="18203">MIPTWILGTTGAAVALSVIVLAACRSTNQGAGAPGEEPAPQPHEVLVLEDLGTGATSGITAAGLHVVRDQASLDALWKKHMRLQLPTPPAPEIDFEDSMVVAAFVGQKPTGGYSVRIEEIVRMPATANQPGRIVVRTSETLPDEDAMVTQMLTSPFHMVRVEKADGEGVLAAD</sequence>
<evidence type="ECO:0000313" key="3">
    <source>
        <dbReference type="Proteomes" id="UP000320390"/>
    </source>
</evidence>
<dbReference type="Proteomes" id="UP000320390">
    <property type="component" value="Chromosome"/>
</dbReference>
<accession>A0A518ER72</accession>
<dbReference type="RefSeq" id="WP_145196800.1">
    <property type="nucleotide sequence ID" value="NZ_CP036434.1"/>
</dbReference>
<proteinExistence type="predicted"/>
<feature type="domain" description="PrcB C-terminal" evidence="1">
    <location>
        <begin position="99"/>
        <end position="162"/>
    </location>
</feature>
<protein>
    <recommendedName>
        <fullName evidence="1">PrcB C-terminal domain-containing protein</fullName>
    </recommendedName>
</protein>
<evidence type="ECO:0000259" key="1">
    <source>
        <dbReference type="Pfam" id="PF14343"/>
    </source>
</evidence>
<gene>
    <name evidence="2" type="ORF">Poly30_20450</name>
</gene>
<keyword evidence="3" id="KW-1185">Reference proteome</keyword>
<dbReference type="OrthoDB" id="583274at2"/>
<dbReference type="InterPro" id="IPR025748">
    <property type="entry name" value="PrcB_C_dom"/>
</dbReference>
<dbReference type="AlphaFoldDB" id="A0A518ER72"/>